<protein>
    <submittedName>
        <fullName evidence="1">Uncharacterized protein</fullName>
    </submittedName>
</protein>
<dbReference type="EMBL" id="PIPQ01000010">
    <property type="protein sequence ID" value="RUO37889.1"/>
    <property type="molecule type" value="Genomic_DNA"/>
</dbReference>
<reference evidence="1 2" key="1">
    <citation type="journal article" date="2011" name="Front. Microbiol.">
        <title>Genomic signatures of strain selection and enhancement in Bacillus atrophaeus var. globigii, a historical biowarfare simulant.</title>
        <authorList>
            <person name="Gibbons H.S."/>
            <person name="Broomall S.M."/>
            <person name="McNew L.A."/>
            <person name="Daligault H."/>
            <person name="Chapman C."/>
            <person name="Bruce D."/>
            <person name="Karavis M."/>
            <person name="Krepps M."/>
            <person name="McGregor P.A."/>
            <person name="Hong C."/>
            <person name="Park K.H."/>
            <person name="Akmal A."/>
            <person name="Feldman A."/>
            <person name="Lin J.S."/>
            <person name="Chang W.E."/>
            <person name="Higgs B.W."/>
            <person name="Demirev P."/>
            <person name="Lindquist J."/>
            <person name="Liem A."/>
            <person name="Fochler E."/>
            <person name="Read T.D."/>
            <person name="Tapia R."/>
            <person name="Johnson S."/>
            <person name="Bishop-Lilly K.A."/>
            <person name="Detter C."/>
            <person name="Han C."/>
            <person name="Sozhamannan S."/>
            <person name="Rosenzweig C.N."/>
            <person name="Skowronski E.W."/>
        </authorList>
    </citation>
    <scope>NUCLEOTIDE SEQUENCE [LARGE SCALE GENOMIC DNA]</scope>
    <source>
        <strain evidence="1 2">AIT1</strain>
    </source>
</reference>
<comment type="caution">
    <text evidence="1">The sequence shown here is derived from an EMBL/GenBank/DDBJ whole genome shotgun (WGS) entry which is preliminary data.</text>
</comment>
<gene>
    <name evidence="1" type="ORF">CWE15_11045</name>
</gene>
<keyword evidence="2" id="KW-1185">Reference proteome</keyword>
<dbReference type="Proteomes" id="UP000286976">
    <property type="component" value="Unassembled WGS sequence"/>
</dbReference>
<organism evidence="1 2">
    <name type="scientific">Aliidiomarina taiwanensis</name>
    <dbReference type="NCBI Taxonomy" id="946228"/>
    <lineage>
        <taxon>Bacteria</taxon>
        <taxon>Pseudomonadati</taxon>
        <taxon>Pseudomonadota</taxon>
        <taxon>Gammaproteobacteria</taxon>
        <taxon>Alteromonadales</taxon>
        <taxon>Idiomarinaceae</taxon>
        <taxon>Aliidiomarina</taxon>
    </lineage>
</organism>
<evidence type="ECO:0000313" key="2">
    <source>
        <dbReference type="Proteomes" id="UP000286976"/>
    </source>
</evidence>
<name>A0A432WVW1_9GAMM</name>
<proteinExistence type="predicted"/>
<dbReference type="AlphaFoldDB" id="A0A432WVW1"/>
<evidence type="ECO:0000313" key="1">
    <source>
        <dbReference type="EMBL" id="RUO37889.1"/>
    </source>
</evidence>
<sequence>MVELEKRYVMSTKAVPVVLPMLEEDSQKLLIIQGIEGAVRLQRLHIENVIRTTVKASSRERLYSIMVSQQHSTLLLTHIYDLC</sequence>
<accession>A0A432WVW1</accession>